<proteinExistence type="predicted"/>
<sequence>MIAHLKTQSDPFKVPASTGTGVQRGPSTASNGSRCPLTDVVDRGGDVPDKSIVPSGRRVDPKGDPEGGDGQMLLMRKN</sequence>
<feature type="compositionally biased region" description="Polar residues" evidence="1">
    <location>
        <begin position="17"/>
        <end position="33"/>
    </location>
</feature>
<reference evidence="2" key="1">
    <citation type="submission" date="2020-08" db="EMBL/GenBank/DDBJ databases">
        <title>Genome sequencing and assembly of the red palm weevil Rhynchophorus ferrugineus.</title>
        <authorList>
            <person name="Dias G.B."/>
            <person name="Bergman C.M."/>
            <person name="Manee M."/>
        </authorList>
    </citation>
    <scope>NUCLEOTIDE SEQUENCE</scope>
    <source>
        <strain evidence="2">AA-2017</strain>
        <tissue evidence="2">Whole larva</tissue>
    </source>
</reference>
<feature type="compositionally biased region" description="Basic and acidic residues" evidence="1">
    <location>
        <begin position="40"/>
        <end position="49"/>
    </location>
</feature>
<gene>
    <name evidence="2" type="ORF">GWI33_015276</name>
</gene>
<keyword evidence="3" id="KW-1185">Reference proteome</keyword>
<accession>A0A834I040</accession>
<protein>
    <submittedName>
        <fullName evidence="2">Uncharacterized protein</fullName>
    </submittedName>
</protein>
<evidence type="ECO:0000313" key="3">
    <source>
        <dbReference type="Proteomes" id="UP000625711"/>
    </source>
</evidence>
<dbReference type="EMBL" id="JAACXV010013880">
    <property type="protein sequence ID" value="KAF7271910.1"/>
    <property type="molecule type" value="Genomic_DNA"/>
</dbReference>
<feature type="region of interest" description="Disordered" evidence="1">
    <location>
        <begin position="1"/>
        <end position="78"/>
    </location>
</feature>
<dbReference type="AlphaFoldDB" id="A0A834I040"/>
<dbReference type="Proteomes" id="UP000625711">
    <property type="component" value="Unassembled WGS sequence"/>
</dbReference>
<feature type="compositionally biased region" description="Polar residues" evidence="1">
    <location>
        <begin position="1"/>
        <end position="10"/>
    </location>
</feature>
<evidence type="ECO:0000313" key="2">
    <source>
        <dbReference type="EMBL" id="KAF7271910.1"/>
    </source>
</evidence>
<name>A0A834I040_RHYFE</name>
<organism evidence="2 3">
    <name type="scientific">Rhynchophorus ferrugineus</name>
    <name type="common">Red palm weevil</name>
    <name type="synonym">Curculio ferrugineus</name>
    <dbReference type="NCBI Taxonomy" id="354439"/>
    <lineage>
        <taxon>Eukaryota</taxon>
        <taxon>Metazoa</taxon>
        <taxon>Ecdysozoa</taxon>
        <taxon>Arthropoda</taxon>
        <taxon>Hexapoda</taxon>
        <taxon>Insecta</taxon>
        <taxon>Pterygota</taxon>
        <taxon>Neoptera</taxon>
        <taxon>Endopterygota</taxon>
        <taxon>Coleoptera</taxon>
        <taxon>Polyphaga</taxon>
        <taxon>Cucujiformia</taxon>
        <taxon>Curculionidae</taxon>
        <taxon>Dryophthorinae</taxon>
        <taxon>Rhynchophorus</taxon>
    </lineage>
</organism>
<comment type="caution">
    <text evidence="2">The sequence shown here is derived from an EMBL/GenBank/DDBJ whole genome shotgun (WGS) entry which is preliminary data.</text>
</comment>
<evidence type="ECO:0000256" key="1">
    <source>
        <dbReference type="SAM" id="MobiDB-lite"/>
    </source>
</evidence>